<comment type="caution">
    <text evidence="1">The sequence shown here is derived from an EMBL/GenBank/DDBJ whole genome shotgun (WGS) entry which is preliminary data.</text>
</comment>
<proteinExistence type="predicted"/>
<dbReference type="Proteomes" id="UP000265750">
    <property type="component" value="Unassembled WGS sequence"/>
</dbReference>
<accession>A0A3A1WM68</accession>
<dbReference type="AlphaFoldDB" id="A0A3A1WM68"/>
<sequence>MTKEGNQALDLIWGIGAIGEIIGRSERQTHYLVSIGEIPARKLGGRWVIERSKLIETFTGEAA</sequence>
<keyword evidence="2" id="KW-1185">Reference proteome</keyword>
<name>A0A3A1WM68_9HYPH</name>
<gene>
    <name evidence="1" type="ORF">D3218_09005</name>
</gene>
<dbReference type="OrthoDB" id="8283535at2"/>
<dbReference type="RefSeq" id="WP_119539677.1">
    <property type="nucleotide sequence ID" value="NZ_QYRN01000004.1"/>
</dbReference>
<evidence type="ECO:0000313" key="2">
    <source>
        <dbReference type="Proteomes" id="UP000265750"/>
    </source>
</evidence>
<dbReference type="GO" id="GO:0003677">
    <property type="term" value="F:DNA binding"/>
    <property type="evidence" value="ECO:0007669"/>
    <property type="project" value="UniProtKB-KW"/>
</dbReference>
<organism evidence="1 2">
    <name type="scientific">Aureimonas flava</name>
    <dbReference type="NCBI Taxonomy" id="2320271"/>
    <lineage>
        <taxon>Bacteria</taxon>
        <taxon>Pseudomonadati</taxon>
        <taxon>Pseudomonadota</taxon>
        <taxon>Alphaproteobacteria</taxon>
        <taxon>Hyphomicrobiales</taxon>
        <taxon>Aurantimonadaceae</taxon>
        <taxon>Aureimonas</taxon>
    </lineage>
</organism>
<keyword evidence="1" id="KW-0238">DNA-binding</keyword>
<dbReference type="EMBL" id="QYRN01000004">
    <property type="protein sequence ID" value="RIY01478.1"/>
    <property type="molecule type" value="Genomic_DNA"/>
</dbReference>
<reference evidence="2" key="1">
    <citation type="submission" date="2018-09" db="EMBL/GenBank/DDBJ databases">
        <authorList>
            <person name="Tuo L."/>
        </authorList>
    </citation>
    <scope>NUCLEOTIDE SEQUENCE [LARGE SCALE GENOMIC DNA]</scope>
    <source>
        <strain evidence="2">M2BS4Y-1</strain>
    </source>
</reference>
<protein>
    <submittedName>
        <fullName evidence="1">DNA-binding protein</fullName>
    </submittedName>
</protein>
<evidence type="ECO:0000313" key="1">
    <source>
        <dbReference type="EMBL" id="RIY01478.1"/>
    </source>
</evidence>